<sequence length="554" mass="59478">MAPSSQRWHKLVNTLQISADYSVTPAGLQWRSNTLFIVATVAIGLFTDLFLYGLIVPILPFMLNDRLGIPESDVQPYVSGLLTAYAAASVLFSPVAGVLADRVSTRQAPFLLGLLSLLAATVLLFLGNSIAVLVLARVLQGIAAAVVWTIGLALCLETVGSENLGKTIGSIFSFISVGNLVAPVLGGVLYEKAGYPGVFGIGFAILAIDFIMRLLVIEKKVAARYETNDPTQGDLDQDLEHERNRQDGANEDNRDTEETPLLSKKEQDYYKISADQPAIAQKFKLLPCLKHPGLITAFVIAGVQAFLLGAFDAVSHNSYTRQTQANHVQTVPTVAEQYYTFSSLKSGLLFLPLGVSDFLLGPLFGWAVDRAGTKPVATFAYLYLVPILILLRIPKPCPSSPSSVALLASINPHEAPSSSALKALAACSDPKKQIAIWSTLLFLSGVGLAGTSAPSIVEAGAIVKKFHERNPEFFGKDGPYAQLYGLSSMVFSAGLTIGPLVAGALKEKIGYGDMNAVIAAISGLTGVAAFVWIGGRVRWRELRRVREKGWWKRG</sequence>
<feature type="transmembrane region" description="Helical" evidence="7">
    <location>
        <begin position="514"/>
        <end position="534"/>
    </location>
</feature>
<comment type="subcellular location">
    <subcellularLocation>
        <location evidence="1">Membrane</location>
        <topology evidence="1">Multi-pass membrane protein</topology>
    </subcellularLocation>
</comment>
<dbReference type="GO" id="GO:0022857">
    <property type="term" value="F:transmembrane transporter activity"/>
    <property type="evidence" value="ECO:0007669"/>
    <property type="project" value="InterPro"/>
</dbReference>
<evidence type="ECO:0000256" key="7">
    <source>
        <dbReference type="SAM" id="Phobius"/>
    </source>
</evidence>
<dbReference type="EMBL" id="MSZU01000074">
    <property type="protein sequence ID" value="OMP89072.1"/>
    <property type="molecule type" value="Genomic_DNA"/>
</dbReference>
<feature type="domain" description="Major facilitator superfamily (MFS) profile" evidence="8">
    <location>
        <begin position="37"/>
        <end position="537"/>
    </location>
</feature>
<dbReference type="CDD" id="cd17325">
    <property type="entry name" value="MFS_MdtG_SLC18_like"/>
    <property type="match status" value="1"/>
</dbReference>
<protein>
    <submittedName>
        <fullName evidence="9">Putative MFS-type transporter</fullName>
    </submittedName>
</protein>
<evidence type="ECO:0000313" key="9">
    <source>
        <dbReference type="EMBL" id="OMP89072.1"/>
    </source>
</evidence>
<feature type="transmembrane region" description="Helical" evidence="7">
    <location>
        <begin position="79"/>
        <end position="99"/>
    </location>
</feature>
<reference evidence="9 10" key="1">
    <citation type="submission" date="2017-01" db="EMBL/GenBank/DDBJ databases">
        <title>Draft genome sequence of Diplodia seriata F98.1, a fungal species involved in grapevine trunk diseases.</title>
        <authorList>
            <person name="Robert-Siegwald G."/>
            <person name="Vallet J."/>
            <person name="Abou-Mansour E."/>
            <person name="Xu J."/>
            <person name="Rey P."/>
            <person name="Bertsch C."/>
            <person name="Rego C."/>
            <person name="Larignon P."/>
            <person name="Fontaine F."/>
            <person name="Lebrun M.-H."/>
        </authorList>
    </citation>
    <scope>NUCLEOTIDE SEQUENCE [LARGE SCALE GENOMIC DNA]</scope>
    <source>
        <strain evidence="9 10">F98.1</strain>
    </source>
</reference>
<dbReference type="InterPro" id="IPR036259">
    <property type="entry name" value="MFS_trans_sf"/>
</dbReference>
<keyword evidence="5 7" id="KW-0472">Membrane</keyword>
<dbReference type="Pfam" id="PF07690">
    <property type="entry name" value="MFS_1"/>
    <property type="match status" value="1"/>
</dbReference>
<feature type="transmembrane region" description="Helical" evidence="7">
    <location>
        <begin position="292"/>
        <end position="311"/>
    </location>
</feature>
<evidence type="ECO:0000256" key="3">
    <source>
        <dbReference type="ARBA" id="ARBA00022692"/>
    </source>
</evidence>
<feature type="compositionally biased region" description="Basic and acidic residues" evidence="6">
    <location>
        <begin position="238"/>
        <end position="260"/>
    </location>
</feature>
<dbReference type="Proteomes" id="UP000190776">
    <property type="component" value="Unassembled WGS sequence"/>
</dbReference>
<name>A0A1S8BNE0_9PEZI</name>
<feature type="transmembrane region" description="Helical" evidence="7">
    <location>
        <begin position="434"/>
        <end position="463"/>
    </location>
</feature>
<dbReference type="OrthoDB" id="5086884at2759"/>
<evidence type="ECO:0000256" key="6">
    <source>
        <dbReference type="SAM" id="MobiDB-lite"/>
    </source>
</evidence>
<feature type="transmembrane region" description="Helical" evidence="7">
    <location>
        <begin position="142"/>
        <end position="159"/>
    </location>
</feature>
<accession>A0A1S8BNE0</accession>
<feature type="transmembrane region" description="Helical" evidence="7">
    <location>
        <begin position="111"/>
        <end position="136"/>
    </location>
</feature>
<dbReference type="InterPro" id="IPR020846">
    <property type="entry name" value="MFS_dom"/>
</dbReference>
<dbReference type="SUPFAM" id="SSF103473">
    <property type="entry name" value="MFS general substrate transporter"/>
    <property type="match status" value="1"/>
</dbReference>
<dbReference type="GO" id="GO:0016020">
    <property type="term" value="C:membrane"/>
    <property type="evidence" value="ECO:0007669"/>
    <property type="project" value="UniProtKB-SubCell"/>
</dbReference>
<evidence type="ECO:0000256" key="4">
    <source>
        <dbReference type="ARBA" id="ARBA00022989"/>
    </source>
</evidence>
<dbReference type="InterPro" id="IPR011701">
    <property type="entry name" value="MFS"/>
</dbReference>
<feature type="transmembrane region" description="Helical" evidence="7">
    <location>
        <begin position="483"/>
        <end position="502"/>
    </location>
</feature>
<feature type="transmembrane region" description="Helical" evidence="7">
    <location>
        <begin position="348"/>
        <end position="368"/>
    </location>
</feature>
<dbReference type="PROSITE" id="PS50850">
    <property type="entry name" value="MFS"/>
    <property type="match status" value="1"/>
</dbReference>
<dbReference type="InterPro" id="IPR050930">
    <property type="entry name" value="MFS_Vesicular_Transporter"/>
</dbReference>
<keyword evidence="2" id="KW-0813">Transport</keyword>
<gene>
    <name evidence="9" type="ORF">BK809_0005793</name>
</gene>
<feature type="region of interest" description="Disordered" evidence="6">
    <location>
        <begin position="228"/>
        <end position="260"/>
    </location>
</feature>
<keyword evidence="4 7" id="KW-1133">Transmembrane helix</keyword>
<comment type="caution">
    <text evidence="9">The sequence shown here is derived from an EMBL/GenBank/DDBJ whole genome shotgun (WGS) entry which is preliminary data.</text>
</comment>
<feature type="transmembrane region" description="Helical" evidence="7">
    <location>
        <begin position="196"/>
        <end position="216"/>
    </location>
</feature>
<feature type="transmembrane region" description="Helical" evidence="7">
    <location>
        <begin position="375"/>
        <end position="393"/>
    </location>
</feature>
<evidence type="ECO:0000313" key="10">
    <source>
        <dbReference type="Proteomes" id="UP000190776"/>
    </source>
</evidence>
<dbReference type="PANTHER" id="PTHR23506:SF37">
    <property type="entry name" value="MAJOR FACILITATOR SUPERFAMILY (MFS) PROFILE DOMAIN-CONTAINING PROTEIN"/>
    <property type="match status" value="1"/>
</dbReference>
<dbReference type="AlphaFoldDB" id="A0A1S8BNE0"/>
<feature type="transmembrane region" description="Helical" evidence="7">
    <location>
        <begin position="35"/>
        <end position="59"/>
    </location>
</feature>
<evidence type="ECO:0000259" key="8">
    <source>
        <dbReference type="PROSITE" id="PS50850"/>
    </source>
</evidence>
<dbReference type="STRING" id="420778.A0A1S8BNE0"/>
<dbReference type="Gene3D" id="1.20.1250.20">
    <property type="entry name" value="MFS general substrate transporter like domains"/>
    <property type="match status" value="2"/>
</dbReference>
<proteinExistence type="predicted"/>
<evidence type="ECO:0000256" key="2">
    <source>
        <dbReference type="ARBA" id="ARBA00022448"/>
    </source>
</evidence>
<organism evidence="9 10">
    <name type="scientific">Diplodia seriata</name>
    <dbReference type="NCBI Taxonomy" id="420778"/>
    <lineage>
        <taxon>Eukaryota</taxon>
        <taxon>Fungi</taxon>
        <taxon>Dikarya</taxon>
        <taxon>Ascomycota</taxon>
        <taxon>Pezizomycotina</taxon>
        <taxon>Dothideomycetes</taxon>
        <taxon>Dothideomycetes incertae sedis</taxon>
        <taxon>Botryosphaeriales</taxon>
        <taxon>Botryosphaeriaceae</taxon>
        <taxon>Diplodia</taxon>
    </lineage>
</organism>
<evidence type="ECO:0000256" key="1">
    <source>
        <dbReference type="ARBA" id="ARBA00004141"/>
    </source>
</evidence>
<feature type="transmembrane region" description="Helical" evidence="7">
    <location>
        <begin position="171"/>
        <end position="190"/>
    </location>
</feature>
<dbReference type="PANTHER" id="PTHR23506">
    <property type="entry name" value="GH10249P"/>
    <property type="match status" value="1"/>
</dbReference>
<evidence type="ECO:0000256" key="5">
    <source>
        <dbReference type="ARBA" id="ARBA00023136"/>
    </source>
</evidence>
<keyword evidence="3 7" id="KW-0812">Transmembrane</keyword>